<dbReference type="Pfam" id="PF01693">
    <property type="entry name" value="Cauli_VI"/>
    <property type="match status" value="1"/>
</dbReference>
<name>A0A8H5C2Q5_9AGAR</name>
<dbReference type="AlphaFoldDB" id="A0A8H5C2Q5"/>
<sequence>MTMAYCLRGPTFGKVDAPRQDFLWYLVTHTKEEGIYIDWELADARTKKTRGARCKGFRDVKVLLEKWQFFCKEQHTHTVQRDKFPLHCVNWFALEQRLLKLAGLLEHEDISESGSESSDDNPVLVLAPLHLSVASPQSRPPPVIDPTLLTLHAAQPSSSPISPCRHTQEISIPLASQAHTYSGSGQLHTNQINSGFACGRVPSDVVHARQKFLEAWQNGLDVQMVVTHDINEGMSLLKDDM</sequence>
<evidence type="ECO:0000259" key="1">
    <source>
        <dbReference type="Pfam" id="PF01693"/>
    </source>
</evidence>
<evidence type="ECO:0000313" key="3">
    <source>
        <dbReference type="Proteomes" id="UP000559256"/>
    </source>
</evidence>
<feature type="domain" description="Ribonuclease H1 N-terminal" evidence="1">
    <location>
        <begin position="24"/>
        <end position="59"/>
    </location>
</feature>
<accession>A0A8H5C2Q5</accession>
<evidence type="ECO:0000313" key="2">
    <source>
        <dbReference type="EMBL" id="KAF5334070.1"/>
    </source>
</evidence>
<dbReference type="InterPro" id="IPR011320">
    <property type="entry name" value="RNase_H1_N"/>
</dbReference>
<gene>
    <name evidence="2" type="ORF">D9758_017657</name>
</gene>
<dbReference type="EMBL" id="JAACJM010000271">
    <property type="protein sequence ID" value="KAF5334070.1"/>
    <property type="molecule type" value="Genomic_DNA"/>
</dbReference>
<keyword evidence="3" id="KW-1185">Reference proteome</keyword>
<comment type="caution">
    <text evidence="2">The sequence shown here is derived from an EMBL/GenBank/DDBJ whole genome shotgun (WGS) entry which is preliminary data.</text>
</comment>
<organism evidence="2 3">
    <name type="scientific">Tetrapyrgos nigripes</name>
    <dbReference type="NCBI Taxonomy" id="182062"/>
    <lineage>
        <taxon>Eukaryota</taxon>
        <taxon>Fungi</taxon>
        <taxon>Dikarya</taxon>
        <taxon>Basidiomycota</taxon>
        <taxon>Agaricomycotina</taxon>
        <taxon>Agaricomycetes</taxon>
        <taxon>Agaricomycetidae</taxon>
        <taxon>Agaricales</taxon>
        <taxon>Marasmiineae</taxon>
        <taxon>Marasmiaceae</taxon>
        <taxon>Tetrapyrgos</taxon>
    </lineage>
</organism>
<reference evidence="2 3" key="1">
    <citation type="journal article" date="2020" name="ISME J.">
        <title>Uncovering the hidden diversity of litter-decomposition mechanisms in mushroom-forming fungi.</title>
        <authorList>
            <person name="Floudas D."/>
            <person name="Bentzer J."/>
            <person name="Ahren D."/>
            <person name="Johansson T."/>
            <person name="Persson P."/>
            <person name="Tunlid A."/>
        </authorList>
    </citation>
    <scope>NUCLEOTIDE SEQUENCE [LARGE SCALE GENOMIC DNA]</scope>
    <source>
        <strain evidence="2 3">CBS 291.85</strain>
    </source>
</reference>
<dbReference type="Proteomes" id="UP000559256">
    <property type="component" value="Unassembled WGS sequence"/>
</dbReference>
<protein>
    <recommendedName>
        <fullName evidence="1">Ribonuclease H1 N-terminal domain-containing protein</fullName>
    </recommendedName>
</protein>
<proteinExistence type="predicted"/>